<proteinExistence type="predicted"/>
<dbReference type="KEGG" id="jme:EEW87_17370"/>
<evidence type="ECO:0000313" key="2">
    <source>
        <dbReference type="EMBL" id="QGX08691.1"/>
    </source>
</evidence>
<dbReference type="GeneID" id="59163210"/>
<evidence type="ECO:0000256" key="1">
    <source>
        <dbReference type="SAM" id="Phobius"/>
    </source>
</evidence>
<name>A0A650GFC4_9MICO</name>
<keyword evidence="1" id="KW-1133">Transmembrane helix</keyword>
<gene>
    <name evidence="2" type="ORF">EEW87_17370</name>
</gene>
<sequence>MSKAMKWLVASFVLMGALQLSRIWWQGEAAVWVNSILTVAMFACTMTAFFTWFKDTQR</sequence>
<accession>A0A650GFC4</accession>
<keyword evidence="1" id="KW-0812">Transmembrane</keyword>
<dbReference type="Proteomes" id="UP000271708">
    <property type="component" value="Chromosome"/>
</dbReference>
<keyword evidence="1" id="KW-0472">Membrane</keyword>
<dbReference type="EMBL" id="CP044548">
    <property type="protein sequence ID" value="QGX08691.1"/>
    <property type="molecule type" value="Genomic_DNA"/>
</dbReference>
<evidence type="ECO:0000313" key="3">
    <source>
        <dbReference type="Proteomes" id="UP000271708"/>
    </source>
</evidence>
<protein>
    <submittedName>
        <fullName evidence="2">Uncharacterized protein</fullName>
    </submittedName>
</protein>
<dbReference type="RefSeq" id="WP_163562478.1">
    <property type="nucleotide sequence ID" value="NZ_CP044548.2"/>
</dbReference>
<reference evidence="2 3" key="1">
    <citation type="submission" date="2019-09" db="EMBL/GenBank/DDBJ databases">
        <title>Complete Genome Sequence of Janibacter melonis M714 with both human health impact and industrial applications.</title>
        <authorList>
            <person name="Jin M."/>
            <person name="Zhao Q.R."/>
        </authorList>
    </citation>
    <scope>NUCLEOTIDE SEQUENCE [LARGE SCALE GENOMIC DNA]</scope>
    <source>
        <strain evidence="2 3">M714</strain>
    </source>
</reference>
<organism evidence="2 3">
    <name type="scientific">Janibacter melonis</name>
    <dbReference type="NCBI Taxonomy" id="262209"/>
    <lineage>
        <taxon>Bacteria</taxon>
        <taxon>Bacillati</taxon>
        <taxon>Actinomycetota</taxon>
        <taxon>Actinomycetes</taxon>
        <taxon>Micrococcales</taxon>
        <taxon>Intrasporangiaceae</taxon>
        <taxon>Janibacter</taxon>
    </lineage>
</organism>
<feature type="transmembrane region" description="Helical" evidence="1">
    <location>
        <begin position="7"/>
        <end position="25"/>
    </location>
</feature>
<dbReference type="AlphaFoldDB" id="A0A650GFC4"/>
<feature type="transmembrane region" description="Helical" evidence="1">
    <location>
        <begin position="31"/>
        <end position="53"/>
    </location>
</feature>